<reference evidence="1" key="1">
    <citation type="journal article" date="2020" name="Nature">
        <title>Giant virus diversity and host interactions through global metagenomics.</title>
        <authorList>
            <person name="Schulz F."/>
            <person name="Roux S."/>
            <person name="Paez-Espino D."/>
            <person name="Jungbluth S."/>
            <person name="Walsh D.A."/>
            <person name="Denef V.J."/>
            <person name="McMahon K.D."/>
            <person name="Konstantinidis K.T."/>
            <person name="Eloe-Fadrosh E.A."/>
            <person name="Kyrpides N.C."/>
            <person name="Woyke T."/>
        </authorList>
    </citation>
    <scope>NUCLEOTIDE SEQUENCE</scope>
    <source>
        <strain evidence="1">GVMAG-M-3300023179-116</strain>
    </source>
</reference>
<dbReference type="EMBL" id="MN739731">
    <property type="protein sequence ID" value="QHT23447.1"/>
    <property type="molecule type" value="Genomic_DNA"/>
</dbReference>
<organism evidence="1">
    <name type="scientific">viral metagenome</name>
    <dbReference type="NCBI Taxonomy" id="1070528"/>
    <lineage>
        <taxon>unclassified sequences</taxon>
        <taxon>metagenomes</taxon>
        <taxon>organismal metagenomes</taxon>
    </lineage>
</organism>
<proteinExistence type="predicted"/>
<sequence length="198" mass="22975">MRENYDNIHKNGYHIYKNICDIDDLLELVFLLNKQVDSKYGGPIFNGIKNDKKRIQSTLRCNNITVTKFIETLEESIYQLLPSDLRLYFSSWTILKSLDGCNLQQPHTDYNVETIKNITDSACVPLLVLVTLMSETYLDIWDSVGVHKKLVMEKGDVLIFRADMIHAGSSYEKENIRIHAYLDSPLVKRIPNRTWFVS</sequence>
<evidence type="ECO:0008006" key="2">
    <source>
        <dbReference type="Google" id="ProtNLM"/>
    </source>
</evidence>
<evidence type="ECO:0000313" key="1">
    <source>
        <dbReference type="EMBL" id="QHT23447.1"/>
    </source>
</evidence>
<name>A0A6C0E2Q8_9ZZZZ</name>
<protein>
    <recommendedName>
        <fullName evidence="2">Fe2OG dioxygenase domain-containing protein</fullName>
    </recommendedName>
</protein>
<accession>A0A6C0E2Q8</accession>
<dbReference type="AlphaFoldDB" id="A0A6C0E2Q8"/>
<dbReference type="SUPFAM" id="SSF51197">
    <property type="entry name" value="Clavaminate synthase-like"/>
    <property type="match status" value="1"/>
</dbReference>